<feature type="region of interest" description="Disordered" evidence="1">
    <location>
        <begin position="123"/>
        <end position="171"/>
    </location>
</feature>
<organism evidence="2 3">
    <name type="scientific">Ignelater luminosus</name>
    <name type="common">Cucubano</name>
    <name type="synonym">Pyrophorus luminosus</name>
    <dbReference type="NCBI Taxonomy" id="2038154"/>
    <lineage>
        <taxon>Eukaryota</taxon>
        <taxon>Metazoa</taxon>
        <taxon>Ecdysozoa</taxon>
        <taxon>Arthropoda</taxon>
        <taxon>Hexapoda</taxon>
        <taxon>Insecta</taxon>
        <taxon>Pterygota</taxon>
        <taxon>Neoptera</taxon>
        <taxon>Endopterygota</taxon>
        <taxon>Coleoptera</taxon>
        <taxon>Polyphaga</taxon>
        <taxon>Elateriformia</taxon>
        <taxon>Elateroidea</taxon>
        <taxon>Elateridae</taxon>
        <taxon>Agrypninae</taxon>
        <taxon>Pyrophorini</taxon>
        <taxon>Ignelater</taxon>
    </lineage>
</organism>
<dbReference type="AlphaFoldDB" id="A0A8K0CP68"/>
<evidence type="ECO:0000313" key="3">
    <source>
        <dbReference type="Proteomes" id="UP000801492"/>
    </source>
</evidence>
<sequence length="171" mass="19401">MESSLESITEIHYKLFLQTEKSHRRSSGLDLCSRSTGWSFENLISDFGLGYELIGKQARVEFIELLGFQEAEVENDDDFRKMSKSFSCERGAKLLYSILPMRKFLVSRVALEKTKLGKYVLTTSIPSNSPHEKGKGEQPRTEFGLHRSKEGISDVQNRSGPSPNGLNPYIY</sequence>
<dbReference type="Proteomes" id="UP000801492">
    <property type="component" value="Unassembled WGS sequence"/>
</dbReference>
<name>A0A8K0CP68_IGNLU</name>
<proteinExistence type="predicted"/>
<feature type="compositionally biased region" description="Polar residues" evidence="1">
    <location>
        <begin position="154"/>
        <end position="165"/>
    </location>
</feature>
<reference evidence="2" key="1">
    <citation type="submission" date="2019-08" db="EMBL/GenBank/DDBJ databases">
        <title>The genome of the North American firefly Photinus pyralis.</title>
        <authorList>
            <consortium name="Photinus pyralis genome working group"/>
            <person name="Fallon T.R."/>
            <person name="Sander Lower S.E."/>
            <person name="Weng J.-K."/>
        </authorList>
    </citation>
    <scope>NUCLEOTIDE SEQUENCE</scope>
    <source>
        <strain evidence="2">TRF0915ILg1</strain>
        <tissue evidence="2">Whole body</tissue>
    </source>
</reference>
<gene>
    <name evidence="2" type="ORF">ILUMI_18140</name>
</gene>
<accession>A0A8K0CP68</accession>
<evidence type="ECO:0000256" key="1">
    <source>
        <dbReference type="SAM" id="MobiDB-lite"/>
    </source>
</evidence>
<comment type="caution">
    <text evidence="2">The sequence shown here is derived from an EMBL/GenBank/DDBJ whole genome shotgun (WGS) entry which is preliminary data.</text>
</comment>
<keyword evidence="3" id="KW-1185">Reference proteome</keyword>
<evidence type="ECO:0000313" key="2">
    <source>
        <dbReference type="EMBL" id="KAF2888033.1"/>
    </source>
</evidence>
<feature type="non-terminal residue" evidence="2">
    <location>
        <position position="1"/>
    </location>
</feature>
<dbReference type="EMBL" id="VTPC01080393">
    <property type="protein sequence ID" value="KAF2888033.1"/>
    <property type="molecule type" value="Genomic_DNA"/>
</dbReference>
<feature type="compositionally biased region" description="Basic and acidic residues" evidence="1">
    <location>
        <begin position="130"/>
        <end position="152"/>
    </location>
</feature>
<protein>
    <submittedName>
        <fullName evidence="2">Uncharacterized protein</fullName>
    </submittedName>
</protein>